<sequence>MAYYYFISQLPLISIDTKRSMTAAEFLSKSREYLSDKDYKALSALSLSSVNESESAQLAEYSAFIKKVRKITNEMRKEKLGWGKAEVDENDFDLVERIRKAVYSLNPLEGEKEILSIYFEYFEKMRNLDPFSFSNLLLYYMLLQIAEKRDAFDEEEGRKEFDSLFSVLEDTLLKDSDDEQ</sequence>
<proteinExistence type="predicted"/>
<reference evidence="1" key="1">
    <citation type="journal article" date="2021" name="PeerJ">
        <title>Extensive microbial diversity within the chicken gut microbiome revealed by metagenomics and culture.</title>
        <authorList>
            <person name="Gilroy R."/>
            <person name="Ravi A."/>
            <person name="Getino M."/>
            <person name="Pursley I."/>
            <person name="Horton D.L."/>
            <person name="Alikhan N.F."/>
            <person name="Baker D."/>
            <person name="Gharbi K."/>
            <person name="Hall N."/>
            <person name="Watson M."/>
            <person name="Adriaenssens E.M."/>
            <person name="Foster-Nyarko E."/>
            <person name="Jarju S."/>
            <person name="Secka A."/>
            <person name="Antonio M."/>
            <person name="Oren A."/>
            <person name="Chaudhuri R.R."/>
            <person name="La Ragione R."/>
            <person name="Hildebrand F."/>
            <person name="Pallen M.J."/>
        </authorList>
    </citation>
    <scope>NUCLEOTIDE SEQUENCE</scope>
    <source>
        <strain evidence="1">Gambia11-129</strain>
    </source>
</reference>
<dbReference type="AlphaFoldDB" id="A0A9D1PS57"/>
<organism evidence="1 2">
    <name type="scientific">Candidatus Ornithospirochaeta avicola</name>
    <dbReference type="NCBI Taxonomy" id="2840896"/>
    <lineage>
        <taxon>Bacteria</taxon>
        <taxon>Pseudomonadati</taxon>
        <taxon>Spirochaetota</taxon>
        <taxon>Spirochaetia</taxon>
        <taxon>Spirochaetales</taxon>
        <taxon>Spirochaetaceae</taxon>
        <taxon>Spirochaetaceae incertae sedis</taxon>
        <taxon>Candidatus Ornithospirochaeta</taxon>
    </lineage>
</organism>
<accession>A0A9D1PS57</accession>
<gene>
    <name evidence="1" type="ORF">IAB12_01000</name>
</gene>
<dbReference type="Proteomes" id="UP000823936">
    <property type="component" value="Unassembled WGS sequence"/>
</dbReference>
<dbReference type="EMBL" id="DXHU01000005">
    <property type="protein sequence ID" value="HIV98342.1"/>
    <property type="molecule type" value="Genomic_DNA"/>
</dbReference>
<comment type="caution">
    <text evidence="1">The sequence shown here is derived from an EMBL/GenBank/DDBJ whole genome shotgun (WGS) entry which is preliminary data.</text>
</comment>
<evidence type="ECO:0000313" key="2">
    <source>
        <dbReference type="Proteomes" id="UP000823936"/>
    </source>
</evidence>
<evidence type="ECO:0008006" key="3">
    <source>
        <dbReference type="Google" id="ProtNLM"/>
    </source>
</evidence>
<protein>
    <recommendedName>
        <fullName evidence="3">DUF2764 domain-containing protein</fullName>
    </recommendedName>
</protein>
<reference evidence="1" key="2">
    <citation type="submission" date="2021-04" db="EMBL/GenBank/DDBJ databases">
        <authorList>
            <person name="Gilroy R."/>
        </authorList>
    </citation>
    <scope>NUCLEOTIDE SEQUENCE</scope>
    <source>
        <strain evidence="1">Gambia11-129</strain>
    </source>
</reference>
<name>A0A9D1PS57_9SPIO</name>
<evidence type="ECO:0000313" key="1">
    <source>
        <dbReference type="EMBL" id="HIV98342.1"/>
    </source>
</evidence>